<dbReference type="OrthoDB" id="9762440at2"/>
<evidence type="ECO:0000256" key="1">
    <source>
        <dbReference type="SAM" id="Coils"/>
    </source>
</evidence>
<dbReference type="Proteomes" id="UP000006919">
    <property type="component" value="Plasmid pRUMAL02"/>
</dbReference>
<feature type="domain" description="MobA/VirD2-like nuclease" evidence="2">
    <location>
        <begin position="7"/>
        <end position="147"/>
    </location>
</feature>
<evidence type="ECO:0000313" key="4">
    <source>
        <dbReference type="Proteomes" id="UP000006919"/>
    </source>
</evidence>
<keyword evidence="3" id="KW-0614">Plasmid</keyword>
<gene>
    <name evidence="3" type="ordered locus">Rumal_3808</name>
</gene>
<name>E6UKP2_RUMA7</name>
<dbReference type="InterPro" id="IPR005094">
    <property type="entry name" value="Endonuclease_MobA/VirD2"/>
</dbReference>
<evidence type="ECO:0000259" key="2">
    <source>
        <dbReference type="Pfam" id="PF03432"/>
    </source>
</evidence>
<dbReference type="EMBL" id="CP002405">
    <property type="protein sequence ID" value="ADU24238.1"/>
    <property type="molecule type" value="Genomic_DNA"/>
</dbReference>
<protein>
    <submittedName>
        <fullName evidence="3">Relaxase/mobilization nuclease family protein</fullName>
    </submittedName>
</protein>
<sequence length="463" mass="53222">MNKSIAYILNPEKTEGMVLATSINCTTDAQDAYLQMKMIYEFYTRRSYDEPINREGKTPVKAIHYIMSFADSENVTPEYAQKVAMAFVRNTFGDDAQAVIATHTNTSHTHCHIILNSYSISGRKYNDNQATLRYVREHANGVCRALGITPALHFEDKGHSMQYNEWEHKKNGTSWKQQIREEIDKLIPTVNSLDELLQALEGLGYEIKRGKYISIKAPGQLRFVRTKTLGEEYTEESLVTRIQYREVGEGTAPSHDSDAELRAAYASVIGDVRVLADQHRKVPRKQNSELPYSAGNDLDVYKLSAQMSVMNKENIHSLSDLEYKAKEQKTLSEKYKAEINQQIMEYNKMMSLLEQSQTYYTLAHKTELSATEQSKLSVCRLAMQNNGLLTMSDVDTLRERAAISGRKIAALKEKLEGCKQKYAVYQDILDTYDRLSKRDYVAELIEEERQRREQEARKKRKKR</sequence>
<geneLocation type="plasmid" evidence="3 4">
    <name>pRUMAL02</name>
</geneLocation>
<feature type="coiled-coil region" evidence="1">
    <location>
        <begin position="408"/>
        <end position="462"/>
    </location>
</feature>
<accession>E6UKP2</accession>
<dbReference type="Pfam" id="PF03432">
    <property type="entry name" value="Relaxase"/>
    <property type="match status" value="1"/>
</dbReference>
<dbReference type="RefSeq" id="WP_013483779.1">
    <property type="nucleotide sequence ID" value="NC_014825.1"/>
</dbReference>
<reference evidence="4" key="1">
    <citation type="journal article" date="2011" name="J. Bacteriol.">
        <title>Complete genome of the cellulolytic ruminal bacterium Ruminococcus albus 7.</title>
        <authorList>
            <person name="Suen G."/>
            <person name="Stevenson D.M."/>
            <person name="Bruce D.C."/>
            <person name="Chertkov O."/>
            <person name="Copeland A."/>
            <person name="Cheng J.F."/>
            <person name="Detter C."/>
            <person name="Detter J.C."/>
            <person name="Goodwin L.A."/>
            <person name="Han C.S."/>
            <person name="Hauser L.J."/>
            <person name="Ivanova N.N."/>
            <person name="Kyrpides N.C."/>
            <person name="Land M.L."/>
            <person name="Lapidus A."/>
            <person name="Lucas S."/>
            <person name="Ovchinnikova G."/>
            <person name="Pitluck S."/>
            <person name="Tapia R."/>
            <person name="Woyke T."/>
            <person name="Boyum J."/>
            <person name="Mead D."/>
            <person name="Weimer P.J."/>
        </authorList>
    </citation>
    <scope>NUCLEOTIDE SEQUENCE [LARGE SCALE GENOMIC DNA]</scope>
    <source>
        <strain evidence="4">ATCC 27210 / DSM 20455 / JCM 14654 / NCDO 2250 / 7</strain>
        <plasmid evidence="4">pRUMAL02</plasmid>
    </source>
</reference>
<organism evidence="3 4">
    <name type="scientific">Ruminococcus albus (strain ATCC 27210 / DSM 20455 / JCM 14654 / NCDO 2250 / 7)</name>
    <dbReference type="NCBI Taxonomy" id="697329"/>
    <lineage>
        <taxon>Bacteria</taxon>
        <taxon>Bacillati</taxon>
        <taxon>Bacillota</taxon>
        <taxon>Clostridia</taxon>
        <taxon>Eubacteriales</taxon>
        <taxon>Oscillospiraceae</taxon>
        <taxon>Ruminococcus</taxon>
    </lineage>
</organism>
<keyword evidence="1" id="KW-0175">Coiled coil</keyword>
<evidence type="ECO:0000313" key="3">
    <source>
        <dbReference type="EMBL" id="ADU24238.1"/>
    </source>
</evidence>
<dbReference type="KEGG" id="ral:Rumal_3808"/>
<dbReference type="HOGENOM" id="CLU_590361_0_0_9"/>
<proteinExistence type="predicted"/>
<dbReference type="AlphaFoldDB" id="E6UKP2"/>